<sequence length="225" mass="25701">MRFEAVIFDLDGTLLDSMDVWEKIDICFLQKRGLPVPADYVTEICARSFEEAAQYTIDLFGLSEKSEDIIREWNEMAVYEYAHHVKLSPYALEYLIELKKRGMKLAVATGLPGELFLPCLEHNSVLELFDILCSTDEVKRGKEYPDVFELAAQRLGAAPQHCLVFEDVLLAVKSAKQAGMLVCAVYDKYSARYRVQMEQAADFYIADFRDAPLPDADFEDENEKE</sequence>
<dbReference type="Proteomes" id="UP000095512">
    <property type="component" value="Unassembled WGS sequence"/>
</dbReference>
<evidence type="ECO:0000313" key="1">
    <source>
        <dbReference type="EMBL" id="CUP80374.1"/>
    </source>
</evidence>
<evidence type="ECO:0000313" key="4">
    <source>
        <dbReference type="Proteomes" id="UP000251853"/>
    </source>
</evidence>
<dbReference type="PANTHER" id="PTHR18901:SF38">
    <property type="entry name" value="PSEUDOURIDINE-5'-PHOSPHATASE"/>
    <property type="match status" value="1"/>
</dbReference>
<dbReference type="PRINTS" id="PR00413">
    <property type="entry name" value="HADHALOGNASE"/>
</dbReference>
<dbReference type="InterPro" id="IPR023214">
    <property type="entry name" value="HAD_sf"/>
</dbReference>
<dbReference type="SUPFAM" id="SSF56784">
    <property type="entry name" value="HAD-like"/>
    <property type="match status" value="1"/>
</dbReference>
<name>A0A174R4M5_9FIRM</name>
<dbReference type="InterPro" id="IPR023198">
    <property type="entry name" value="PGP-like_dom2"/>
</dbReference>
<dbReference type="InterPro" id="IPR041492">
    <property type="entry name" value="HAD_2"/>
</dbReference>
<gene>
    <name evidence="1" type="ORF">ERS852480_04126</name>
    <name evidence="2" type="ORF">NCTC11224_04931</name>
</gene>
<keyword evidence="4" id="KW-1185">Reference proteome</keyword>
<dbReference type="SFLD" id="SFLDG01129">
    <property type="entry name" value="C1.5:_HAD__Beta-PGM__Phosphata"/>
    <property type="match status" value="1"/>
</dbReference>
<accession>A0A174R4M5</accession>
<dbReference type="NCBIfam" id="TIGR01509">
    <property type="entry name" value="HAD-SF-IA-v3"/>
    <property type="match status" value="1"/>
</dbReference>
<proteinExistence type="predicted"/>
<dbReference type="InterPro" id="IPR036412">
    <property type="entry name" value="HAD-like_sf"/>
</dbReference>
<dbReference type="GO" id="GO:0016791">
    <property type="term" value="F:phosphatase activity"/>
    <property type="evidence" value="ECO:0007669"/>
    <property type="project" value="TreeGrafter"/>
</dbReference>
<dbReference type="Proteomes" id="UP000251853">
    <property type="component" value="Unassembled WGS sequence"/>
</dbReference>
<dbReference type="RefSeq" id="WP_057572622.1">
    <property type="nucleotide sequence ID" value="NZ_CATYWZ010000048.1"/>
</dbReference>
<dbReference type="Gene3D" id="1.10.150.240">
    <property type="entry name" value="Putative phosphatase, domain 2"/>
    <property type="match status" value="1"/>
</dbReference>
<dbReference type="AlphaFoldDB" id="A0A174R4M5"/>
<dbReference type="PANTHER" id="PTHR18901">
    <property type="entry name" value="2-DEOXYGLUCOSE-6-PHOSPHATE PHOSPHATASE 2"/>
    <property type="match status" value="1"/>
</dbReference>
<evidence type="ECO:0000313" key="2">
    <source>
        <dbReference type="EMBL" id="SQB15844.1"/>
    </source>
</evidence>
<dbReference type="Pfam" id="PF13419">
    <property type="entry name" value="HAD_2"/>
    <property type="match status" value="1"/>
</dbReference>
<reference evidence="1 3" key="1">
    <citation type="submission" date="2015-09" db="EMBL/GenBank/DDBJ databases">
        <authorList>
            <consortium name="Pathogen Informatics"/>
        </authorList>
    </citation>
    <scope>NUCLEOTIDE SEQUENCE [LARGE SCALE GENOMIC DNA]</scope>
    <source>
        <strain evidence="1 3">2789STDY5834865</strain>
    </source>
</reference>
<dbReference type="InterPro" id="IPR006439">
    <property type="entry name" value="HAD-SF_hydro_IA"/>
</dbReference>
<organism evidence="1 3">
    <name type="scientific">Enterocloster clostridioformis</name>
    <dbReference type="NCBI Taxonomy" id="1531"/>
    <lineage>
        <taxon>Bacteria</taxon>
        <taxon>Bacillati</taxon>
        <taxon>Bacillota</taxon>
        <taxon>Clostridia</taxon>
        <taxon>Lachnospirales</taxon>
        <taxon>Lachnospiraceae</taxon>
        <taxon>Enterocloster</taxon>
    </lineage>
</organism>
<reference evidence="2 4" key="2">
    <citation type="submission" date="2018-06" db="EMBL/GenBank/DDBJ databases">
        <authorList>
            <consortium name="Pathogen Informatics"/>
            <person name="Doyle S."/>
        </authorList>
    </citation>
    <scope>NUCLEOTIDE SEQUENCE [LARGE SCALE GENOMIC DNA]</scope>
    <source>
        <strain evidence="2 4">NCTC11224</strain>
    </source>
</reference>
<dbReference type="EMBL" id="CZAB01000053">
    <property type="protein sequence ID" value="CUP80374.1"/>
    <property type="molecule type" value="Genomic_DNA"/>
</dbReference>
<dbReference type="SFLD" id="SFLDS00003">
    <property type="entry name" value="Haloacid_Dehalogenase"/>
    <property type="match status" value="1"/>
</dbReference>
<keyword evidence="1" id="KW-0378">Hydrolase</keyword>
<dbReference type="EC" id="3.1.3.-" evidence="1"/>
<protein>
    <submittedName>
        <fullName evidence="1">Haloacid dehalogenase superfamily, subfamily IA, variant 3 with third motif having DD or ED</fullName>
        <ecNumber evidence="1">3.1.3.-</ecNumber>
    </submittedName>
</protein>
<dbReference type="CDD" id="cd07505">
    <property type="entry name" value="HAD_BPGM-like"/>
    <property type="match status" value="1"/>
</dbReference>
<evidence type="ECO:0000313" key="3">
    <source>
        <dbReference type="Proteomes" id="UP000095512"/>
    </source>
</evidence>
<dbReference type="Gene3D" id="3.40.50.1000">
    <property type="entry name" value="HAD superfamily/HAD-like"/>
    <property type="match status" value="1"/>
</dbReference>
<dbReference type="EMBL" id="UAVW01000018">
    <property type="protein sequence ID" value="SQB15844.1"/>
    <property type="molecule type" value="Genomic_DNA"/>
</dbReference>